<dbReference type="EMBL" id="VLPL01000002">
    <property type="protein sequence ID" value="TSJ46523.1"/>
    <property type="molecule type" value="Genomic_DNA"/>
</dbReference>
<comment type="similarity">
    <text evidence="2">Belongs to the GHMP kinase family. Mevalonate kinase subfamily.</text>
</comment>
<dbReference type="SUPFAM" id="SSF55060">
    <property type="entry name" value="GHMP Kinase, C-terminal domain"/>
    <property type="match status" value="1"/>
</dbReference>
<keyword evidence="9" id="KW-0067">ATP-binding</keyword>
<dbReference type="PANTHER" id="PTHR43290">
    <property type="entry name" value="MEVALONATE KINASE"/>
    <property type="match status" value="1"/>
</dbReference>
<dbReference type="GO" id="GO:0004496">
    <property type="term" value="F:mevalonate kinase activity"/>
    <property type="evidence" value="ECO:0007669"/>
    <property type="project" value="UniProtKB-EC"/>
</dbReference>
<keyword evidence="11" id="KW-0443">Lipid metabolism</keyword>
<dbReference type="AlphaFoldDB" id="A0A556N3B1"/>
<dbReference type="Gene3D" id="3.30.70.890">
    <property type="entry name" value="GHMP kinase, C-terminal domain"/>
    <property type="match status" value="1"/>
</dbReference>
<keyword evidence="10" id="KW-0460">Magnesium</keyword>
<dbReference type="RefSeq" id="WP_144332060.1">
    <property type="nucleotide sequence ID" value="NZ_VLPL01000002.1"/>
</dbReference>
<evidence type="ECO:0000256" key="3">
    <source>
        <dbReference type="ARBA" id="ARBA00012103"/>
    </source>
</evidence>
<dbReference type="PRINTS" id="PR00959">
    <property type="entry name" value="MEVGALKINASE"/>
</dbReference>
<organism evidence="14 15">
    <name type="scientific">Fluviicola chungangensis</name>
    <dbReference type="NCBI Taxonomy" id="2597671"/>
    <lineage>
        <taxon>Bacteria</taxon>
        <taxon>Pseudomonadati</taxon>
        <taxon>Bacteroidota</taxon>
        <taxon>Flavobacteriia</taxon>
        <taxon>Flavobacteriales</taxon>
        <taxon>Crocinitomicaceae</taxon>
        <taxon>Fluviicola</taxon>
    </lineage>
</organism>
<dbReference type="SUPFAM" id="SSF54211">
    <property type="entry name" value="Ribosomal protein S5 domain 2-like"/>
    <property type="match status" value="1"/>
</dbReference>
<dbReference type="InterPro" id="IPR014721">
    <property type="entry name" value="Ribsml_uS5_D2-typ_fold_subgr"/>
</dbReference>
<evidence type="ECO:0000256" key="4">
    <source>
        <dbReference type="ARBA" id="ARBA00022490"/>
    </source>
</evidence>
<dbReference type="InterPro" id="IPR006204">
    <property type="entry name" value="GHMP_kinase_N_dom"/>
</dbReference>
<evidence type="ECO:0000256" key="10">
    <source>
        <dbReference type="ARBA" id="ARBA00022842"/>
    </source>
</evidence>
<reference evidence="14 15" key="1">
    <citation type="submission" date="2019-07" db="EMBL/GenBank/DDBJ databases">
        <authorList>
            <person name="Huq M.A."/>
        </authorList>
    </citation>
    <scope>NUCLEOTIDE SEQUENCE [LARGE SCALE GENOMIC DNA]</scope>
    <source>
        <strain evidence="14 15">MAH-3</strain>
    </source>
</reference>
<evidence type="ECO:0000256" key="9">
    <source>
        <dbReference type="ARBA" id="ARBA00022840"/>
    </source>
</evidence>
<keyword evidence="15" id="KW-1185">Reference proteome</keyword>
<accession>A0A556N3B1</accession>
<evidence type="ECO:0000256" key="2">
    <source>
        <dbReference type="ARBA" id="ARBA00006495"/>
    </source>
</evidence>
<evidence type="ECO:0000313" key="15">
    <source>
        <dbReference type="Proteomes" id="UP000316008"/>
    </source>
</evidence>
<evidence type="ECO:0000256" key="6">
    <source>
        <dbReference type="ARBA" id="ARBA00022679"/>
    </source>
</evidence>
<keyword evidence="4" id="KW-0963">Cytoplasm</keyword>
<keyword evidence="7" id="KW-0547">Nucleotide-binding</keyword>
<dbReference type="InterPro" id="IPR006205">
    <property type="entry name" value="Mev_gal_kin"/>
</dbReference>
<sequence>MERVNSKILVFGEYSVLHNGMALTIPFSKFSGKLCYPKNGEESAIAVLSNKGIREFFKHILENHTDETFKLNVNELSQELDKGLFFRSDIPQGFGLGSSGALVAAIFLRYLEKAGDFKDELKHLTMDRIQSLKSCLGTLEGHFHGKSSGIDPLSIIINEPLLLKANKEIVKVDIPVYDEAGKHVLFLLNTGMARNSEKLIKQFNTACKQEDFQKKLETKLIEYANAGINDFLKGDTENFYRNLEKLVRFQLDEMHYLIPEKYQSIVKQGLDTKEYYLKICGSGGGGYMIGFTQNWEETQQLLKEEELEVFYRF</sequence>
<dbReference type="PANTHER" id="PTHR43290:SF2">
    <property type="entry name" value="MEVALONATE KINASE"/>
    <property type="match status" value="1"/>
</dbReference>
<dbReference type="GO" id="GO:0005524">
    <property type="term" value="F:ATP binding"/>
    <property type="evidence" value="ECO:0007669"/>
    <property type="project" value="UniProtKB-KW"/>
</dbReference>
<evidence type="ECO:0000259" key="13">
    <source>
        <dbReference type="Pfam" id="PF00288"/>
    </source>
</evidence>
<protein>
    <recommendedName>
        <fullName evidence="3">mevalonate kinase</fullName>
        <ecNumber evidence="3">2.7.1.36</ecNumber>
    </recommendedName>
</protein>
<evidence type="ECO:0000256" key="1">
    <source>
        <dbReference type="ARBA" id="ARBA00004496"/>
    </source>
</evidence>
<comment type="subcellular location">
    <subcellularLocation>
        <location evidence="1">Cytoplasm</location>
    </subcellularLocation>
</comment>
<dbReference type="PROSITE" id="PS00627">
    <property type="entry name" value="GHMP_KINASES_ATP"/>
    <property type="match status" value="1"/>
</dbReference>
<comment type="pathway">
    <text evidence="12">Isoprenoid biosynthesis; isopentenyl diphosphate biosynthesis via mevalonate pathway; isopentenyl diphosphate from (R)-mevalonate: step 1/3.</text>
</comment>
<dbReference type="InterPro" id="IPR006203">
    <property type="entry name" value="GHMP_knse_ATP-bd_CS"/>
</dbReference>
<keyword evidence="6" id="KW-0808">Transferase</keyword>
<evidence type="ECO:0000256" key="5">
    <source>
        <dbReference type="ARBA" id="ARBA00022516"/>
    </source>
</evidence>
<feature type="domain" description="GHMP kinase N-terminal" evidence="13">
    <location>
        <begin position="84"/>
        <end position="151"/>
    </location>
</feature>
<dbReference type="InterPro" id="IPR020568">
    <property type="entry name" value="Ribosomal_Su5_D2-typ_SF"/>
</dbReference>
<dbReference type="GO" id="GO:0019287">
    <property type="term" value="P:isopentenyl diphosphate biosynthetic process, mevalonate pathway"/>
    <property type="evidence" value="ECO:0007669"/>
    <property type="project" value="TreeGrafter"/>
</dbReference>
<dbReference type="OrthoDB" id="977547at2"/>
<evidence type="ECO:0000313" key="14">
    <source>
        <dbReference type="EMBL" id="TSJ46523.1"/>
    </source>
</evidence>
<keyword evidence="5" id="KW-0444">Lipid biosynthesis</keyword>
<evidence type="ECO:0000256" key="7">
    <source>
        <dbReference type="ARBA" id="ARBA00022741"/>
    </source>
</evidence>
<proteinExistence type="inferred from homology"/>
<keyword evidence="8 14" id="KW-0418">Kinase</keyword>
<gene>
    <name evidence="14" type="ORF">FO442_05010</name>
</gene>
<dbReference type="Proteomes" id="UP000316008">
    <property type="component" value="Unassembled WGS sequence"/>
</dbReference>
<comment type="caution">
    <text evidence="14">The sequence shown here is derived from an EMBL/GenBank/DDBJ whole genome shotgun (WGS) entry which is preliminary data.</text>
</comment>
<evidence type="ECO:0000256" key="11">
    <source>
        <dbReference type="ARBA" id="ARBA00023098"/>
    </source>
</evidence>
<dbReference type="Gene3D" id="3.30.230.10">
    <property type="match status" value="1"/>
</dbReference>
<evidence type="ECO:0000256" key="8">
    <source>
        <dbReference type="ARBA" id="ARBA00022777"/>
    </source>
</evidence>
<dbReference type="GO" id="GO:0005829">
    <property type="term" value="C:cytosol"/>
    <property type="evidence" value="ECO:0007669"/>
    <property type="project" value="TreeGrafter"/>
</dbReference>
<evidence type="ECO:0000256" key="12">
    <source>
        <dbReference type="ARBA" id="ARBA00029438"/>
    </source>
</evidence>
<dbReference type="Pfam" id="PF00288">
    <property type="entry name" value="GHMP_kinases_N"/>
    <property type="match status" value="1"/>
</dbReference>
<name>A0A556N3B1_9FLAO</name>
<dbReference type="InterPro" id="IPR036554">
    <property type="entry name" value="GHMP_kinase_C_sf"/>
</dbReference>
<dbReference type="EC" id="2.7.1.36" evidence="3"/>